<dbReference type="Gene3D" id="2.60.40.420">
    <property type="entry name" value="Cupredoxins - blue copper proteins"/>
    <property type="match status" value="1"/>
</dbReference>
<dbReference type="PANTHER" id="PTHR36507">
    <property type="entry name" value="BLL1555 PROTEIN"/>
    <property type="match status" value="1"/>
</dbReference>
<sequence length="114" mass="12133">MLGAAVLLPAVVVVSARSGHTQTAGSSRGNRHQTHVIRVDRMVFAPAPANIRVGDTVTWTNLDVVRHTATARNGAFNVDLPAGASASATMGKAGRFDYFCRYHPAMQSQIMVVT</sequence>
<protein>
    <submittedName>
        <fullName evidence="2">Cupredoxin family copper-binding protein</fullName>
    </submittedName>
</protein>
<dbReference type="SUPFAM" id="SSF49503">
    <property type="entry name" value="Cupredoxins"/>
    <property type="match status" value="1"/>
</dbReference>
<proteinExistence type="predicted"/>
<evidence type="ECO:0000313" key="2">
    <source>
        <dbReference type="EMBL" id="GAA0396300.1"/>
    </source>
</evidence>
<dbReference type="Pfam" id="PF13473">
    <property type="entry name" value="Cupredoxin_1"/>
    <property type="match status" value="1"/>
</dbReference>
<gene>
    <name evidence="2" type="ORF">GCM10009093_23630</name>
</gene>
<organism evidence="2 3">
    <name type="scientific">Brevundimonas terrae</name>
    <dbReference type="NCBI Taxonomy" id="363631"/>
    <lineage>
        <taxon>Bacteria</taxon>
        <taxon>Pseudomonadati</taxon>
        <taxon>Pseudomonadota</taxon>
        <taxon>Alphaproteobacteria</taxon>
        <taxon>Caulobacterales</taxon>
        <taxon>Caulobacteraceae</taxon>
        <taxon>Brevundimonas</taxon>
    </lineage>
</organism>
<comment type="caution">
    <text evidence="2">The sequence shown here is derived from an EMBL/GenBank/DDBJ whole genome shotgun (WGS) entry which is preliminary data.</text>
</comment>
<dbReference type="EMBL" id="BAAAEJ010000008">
    <property type="protein sequence ID" value="GAA0396300.1"/>
    <property type="molecule type" value="Genomic_DNA"/>
</dbReference>
<dbReference type="PANTHER" id="PTHR36507:SF1">
    <property type="entry name" value="BLL1555 PROTEIN"/>
    <property type="match status" value="1"/>
</dbReference>
<evidence type="ECO:0000313" key="3">
    <source>
        <dbReference type="Proteomes" id="UP001500791"/>
    </source>
</evidence>
<feature type="domain" description="EfeO-type cupredoxin-like" evidence="1">
    <location>
        <begin position="24"/>
        <end position="112"/>
    </location>
</feature>
<accession>A0ABN0YI30</accession>
<dbReference type="InterPro" id="IPR008972">
    <property type="entry name" value="Cupredoxin"/>
</dbReference>
<evidence type="ECO:0000259" key="1">
    <source>
        <dbReference type="Pfam" id="PF13473"/>
    </source>
</evidence>
<name>A0ABN0YI30_9CAUL</name>
<dbReference type="InterPro" id="IPR052721">
    <property type="entry name" value="ET_Amicyanin"/>
</dbReference>
<keyword evidence="3" id="KW-1185">Reference proteome</keyword>
<dbReference type="InterPro" id="IPR028096">
    <property type="entry name" value="EfeO_Cupredoxin"/>
</dbReference>
<dbReference type="Proteomes" id="UP001500791">
    <property type="component" value="Unassembled WGS sequence"/>
</dbReference>
<reference evidence="2 3" key="1">
    <citation type="journal article" date="2019" name="Int. J. Syst. Evol. Microbiol.">
        <title>The Global Catalogue of Microorganisms (GCM) 10K type strain sequencing project: providing services to taxonomists for standard genome sequencing and annotation.</title>
        <authorList>
            <consortium name="The Broad Institute Genomics Platform"/>
            <consortium name="The Broad Institute Genome Sequencing Center for Infectious Disease"/>
            <person name="Wu L."/>
            <person name="Ma J."/>
        </authorList>
    </citation>
    <scope>NUCLEOTIDE SEQUENCE [LARGE SCALE GENOMIC DNA]</scope>
    <source>
        <strain evidence="2 3">JCM 13476</strain>
    </source>
</reference>